<accession>A0A1S3V0B4</accession>
<proteinExistence type="predicted"/>
<dbReference type="Proteomes" id="UP000087766">
    <property type="component" value="Chromosome 8"/>
</dbReference>
<dbReference type="InterPro" id="IPR001810">
    <property type="entry name" value="F-box_dom"/>
</dbReference>
<dbReference type="SUPFAM" id="SSF81383">
    <property type="entry name" value="F-box domain"/>
    <property type="match status" value="1"/>
</dbReference>
<dbReference type="KEGG" id="vra:106770494"/>
<evidence type="ECO:0000313" key="3">
    <source>
        <dbReference type="RefSeq" id="XP_014511788.1"/>
    </source>
</evidence>
<dbReference type="PANTHER" id="PTHR31293:SF12">
    <property type="entry name" value="RNI-LIKE SUPERFAMILY PROTEIN"/>
    <property type="match status" value="1"/>
</dbReference>
<dbReference type="AlphaFoldDB" id="A0A1S3V0B4"/>
<keyword evidence="2" id="KW-1185">Reference proteome</keyword>
<organism evidence="2 3">
    <name type="scientific">Vigna radiata var. radiata</name>
    <name type="common">Mung bean</name>
    <name type="synonym">Phaseolus aureus</name>
    <dbReference type="NCBI Taxonomy" id="3916"/>
    <lineage>
        <taxon>Eukaryota</taxon>
        <taxon>Viridiplantae</taxon>
        <taxon>Streptophyta</taxon>
        <taxon>Embryophyta</taxon>
        <taxon>Tracheophyta</taxon>
        <taxon>Spermatophyta</taxon>
        <taxon>Magnoliopsida</taxon>
        <taxon>eudicotyledons</taxon>
        <taxon>Gunneridae</taxon>
        <taxon>Pentapetalae</taxon>
        <taxon>rosids</taxon>
        <taxon>fabids</taxon>
        <taxon>Fabales</taxon>
        <taxon>Fabaceae</taxon>
        <taxon>Papilionoideae</taxon>
        <taxon>50 kb inversion clade</taxon>
        <taxon>NPAAA clade</taxon>
        <taxon>indigoferoid/millettioid clade</taxon>
        <taxon>Phaseoleae</taxon>
        <taxon>Vigna</taxon>
    </lineage>
</organism>
<protein>
    <submittedName>
        <fullName evidence="3">F-box/LRR-repeat protein At4g14096-like</fullName>
    </submittedName>
</protein>
<dbReference type="InterPro" id="IPR055294">
    <property type="entry name" value="FBL60-like"/>
</dbReference>
<name>A0A1S3V0B4_VIGRR</name>
<dbReference type="CDD" id="cd22160">
    <property type="entry name" value="F-box_AtFBL13-like"/>
    <property type="match status" value="1"/>
</dbReference>
<dbReference type="Gene3D" id="1.20.1280.50">
    <property type="match status" value="1"/>
</dbReference>
<dbReference type="STRING" id="3916.A0A1S3V0B4"/>
<sequence>MVDLISSLPDEIICYILSFFPSQQVAATSVLSKRWNLLWHYVPSLDFDTAIEHFWRLNRQKTFYTFFRSVCFFLVGRGDQPFYRIHLKCYSSNDITESIPTRIRTALSESCRVQILNLLCRQWRGIVIPSVVFSFKTLVALMLECITVEDISFVDLPLLKILKLNIIISSIKIDLNPIKIDLSHLLSGGPNLEDLKLRLLPCEAKGKFNRLPNLVRAKINVLLPLEIFKDVKVLKFDLFRYPNLNLNFDFHNLVQLHLDVDMDWLLGNRPRLLRESRHIPPATSDIPQKAVGGF</sequence>
<dbReference type="RefSeq" id="XP_014511788.1">
    <property type="nucleotide sequence ID" value="XM_014656302.1"/>
</dbReference>
<dbReference type="InterPro" id="IPR053781">
    <property type="entry name" value="F-box_AtFBL13-like"/>
</dbReference>
<reference evidence="3" key="2">
    <citation type="submission" date="2025-08" db="UniProtKB">
        <authorList>
            <consortium name="RefSeq"/>
        </authorList>
    </citation>
    <scope>IDENTIFICATION</scope>
    <source>
        <tissue evidence="3">Leaf</tissue>
    </source>
</reference>
<dbReference type="GeneID" id="106770494"/>
<gene>
    <name evidence="3" type="primary">LOC106770494</name>
</gene>
<dbReference type="PANTHER" id="PTHR31293">
    <property type="entry name" value="RNI-LIKE SUPERFAMILY PROTEIN"/>
    <property type="match status" value="1"/>
</dbReference>
<dbReference type="PROSITE" id="PS50181">
    <property type="entry name" value="FBOX"/>
    <property type="match status" value="1"/>
</dbReference>
<reference evidence="2" key="1">
    <citation type="journal article" date="2014" name="Nat. Commun.">
        <title>Genome sequence of mungbean and insights into evolution within Vigna species.</title>
        <authorList>
            <person name="Kang Y.J."/>
            <person name="Kim S.K."/>
            <person name="Kim M.Y."/>
            <person name="Lestari P."/>
            <person name="Kim K.H."/>
            <person name="Ha B.K."/>
            <person name="Jun T.H."/>
            <person name="Hwang W.J."/>
            <person name="Lee T."/>
            <person name="Lee J."/>
            <person name="Shim S."/>
            <person name="Yoon M.Y."/>
            <person name="Jang Y.E."/>
            <person name="Han K.S."/>
            <person name="Taeprayoon P."/>
            <person name="Yoon N."/>
            <person name="Somta P."/>
            <person name="Tanya P."/>
            <person name="Kim K.S."/>
            <person name="Gwag J.G."/>
            <person name="Moon J.K."/>
            <person name="Lee Y.H."/>
            <person name="Park B.S."/>
            <person name="Bombarely A."/>
            <person name="Doyle J.J."/>
            <person name="Jackson S.A."/>
            <person name="Schafleitner R."/>
            <person name="Srinives P."/>
            <person name="Varshney R.K."/>
            <person name="Lee S.H."/>
        </authorList>
    </citation>
    <scope>NUCLEOTIDE SEQUENCE [LARGE SCALE GENOMIC DNA]</scope>
    <source>
        <strain evidence="2">cv. VC1973A</strain>
    </source>
</reference>
<dbReference type="OrthoDB" id="1719396at2759"/>
<feature type="domain" description="F-box" evidence="1">
    <location>
        <begin position="2"/>
        <end position="58"/>
    </location>
</feature>
<dbReference type="InterPro" id="IPR036047">
    <property type="entry name" value="F-box-like_dom_sf"/>
</dbReference>
<evidence type="ECO:0000259" key="1">
    <source>
        <dbReference type="PROSITE" id="PS50181"/>
    </source>
</evidence>
<dbReference type="Pfam" id="PF00646">
    <property type="entry name" value="F-box"/>
    <property type="match status" value="1"/>
</dbReference>
<evidence type="ECO:0000313" key="2">
    <source>
        <dbReference type="Proteomes" id="UP000087766"/>
    </source>
</evidence>